<dbReference type="PANTHER" id="PTHR47481:SF43">
    <property type="entry name" value="RETROTRANSPOSON COPIA-LIKE N-TERMINAL DOMAIN-CONTAINING PROTEIN"/>
    <property type="match status" value="1"/>
</dbReference>
<gene>
    <name evidence="4" type="ORF">E3N88_44059</name>
</gene>
<evidence type="ECO:0000256" key="2">
    <source>
        <dbReference type="SAM" id="MobiDB-lite"/>
    </source>
</evidence>
<reference evidence="4 5" key="1">
    <citation type="submission" date="2019-05" db="EMBL/GenBank/DDBJ databases">
        <title>Mikania micrantha, genome provides insights into the molecular mechanism of rapid growth.</title>
        <authorList>
            <person name="Liu B."/>
        </authorList>
    </citation>
    <scope>NUCLEOTIDE SEQUENCE [LARGE SCALE GENOMIC DNA]</scope>
    <source>
        <strain evidence="4">NLD-2019</strain>
        <tissue evidence="4">Leaf</tissue>
    </source>
</reference>
<evidence type="ECO:0000256" key="1">
    <source>
        <dbReference type="PROSITE-ProRule" id="PRU00047"/>
    </source>
</evidence>
<feature type="compositionally biased region" description="Polar residues" evidence="2">
    <location>
        <begin position="213"/>
        <end position="233"/>
    </location>
</feature>
<dbReference type="GO" id="GO:0008270">
    <property type="term" value="F:zinc ion binding"/>
    <property type="evidence" value="ECO:0007669"/>
    <property type="project" value="UniProtKB-KW"/>
</dbReference>
<dbReference type="Pfam" id="PF14223">
    <property type="entry name" value="Retrotran_gag_2"/>
    <property type="match status" value="1"/>
</dbReference>
<keyword evidence="1" id="KW-0479">Metal-binding</keyword>
<organism evidence="4 5">
    <name type="scientific">Mikania micrantha</name>
    <name type="common">bitter vine</name>
    <dbReference type="NCBI Taxonomy" id="192012"/>
    <lineage>
        <taxon>Eukaryota</taxon>
        <taxon>Viridiplantae</taxon>
        <taxon>Streptophyta</taxon>
        <taxon>Embryophyta</taxon>
        <taxon>Tracheophyta</taxon>
        <taxon>Spermatophyta</taxon>
        <taxon>Magnoliopsida</taxon>
        <taxon>eudicotyledons</taxon>
        <taxon>Gunneridae</taxon>
        <taxon>Pentapetalae</taxon>
        <taxon>asterids</taxon>
        <taxon>campanulids</taxon>
        <taxon>Asterales</taxon>
        <taxon>Asteraceae</taxon>
        <taxon>Asteroideae</taxon>
        <taxon>Heliantheae alliance</taxon>
        <taxon>Eupatorieae</taxon>
        <taxon>Mikania</taxon>
    </lineage>
</organism>
<evidence type="ECO:0000259" key="3">
    <source>
        <dbReference type="PROSITE" id="PS50158"/>
    </source>
</evidence>
<accession>A0A5N6LD52</accession>
<keyword evidence="1" id="KW-0862">Zinc</keyword>
<dbReference type="SUPFAM" id="SSF57756">
    <property type="entry name" value="Retrovirus zinc finger-like domains"/>
    <property type="match status" value="1"/>
</dbReference>
<dbReference type="AlphaFoldDB" id="A0A5N6LD52"/>
<sequence>MVKPIVHITAATHFPIKLTPQNFPSWRTQVTATLIGLELDHHIIGPENTPAETIADGQITKPNPEHLRWFRQDQMIISALLGSCSDQIQPIVSTAKTARKAWELLNSSYASRSRSRIISLKSRLAKNPRGNRSISDYLHEMKSLFDELAIAQSPMSEEDLVVHIMNQLGDDYSNLVASFRTRDTTISFADLFEKLLNHERTFKDTLTEPLLTTVNYTHRNNRPNQTRSTPTYDTRNNRNLHPNTNRNPWPPRNTNNNPRPNRNNNTHCYYCNIPGHDTKDCRKLRRFLQEHSADIEGCCKWKY</sequence>
<name>A0A5N6LD52_9ASTR</name>
<keyword evidence="1" id="KW-0863">Zinc-finger</keyword>
<feature type="compositionally biased region" description="Low complexity" evidence="2">
    <location>
        <begin position="237"/>
        <end position="263"/>
    </location>
</feature>
<dbReference type="Proteomes" id="UP000326396">
    <property type="component" value="Unassembled WGS sequence"/>
</dbReference>
<dbReference type="InterPro" id="IPR001878">
    <property type="entry name" value="Znf_CCHC"/>
</dbReference>
<feature type="region of interest" description="Disordered" evidence="2">
    <location>
        <begin position="213"/>
        <end position="263"/>
    </location>
</feature>
<dbReference type="PROSITE" id="PS50158">
    <property type="entry name" value="ZF_CCHC"/>
    <property type="match status" value="1"/>
</dbReference>
<proteinExistence type="predicted"/>
<dbReference type="InterPro" id="IPR036875">
    <property type="entry name" value="Znf_CCHC_sf"/>
</dbReference>
<dbReference type="PANTHER" id="PTHR47481">
    <property type="match status" value="1"/>
</dbReference>
<dbReference type="OrthoDB" id="1912561at2759"/>
<evidence type="ECO:0000313" key="4">
    <source>
        <dbReference type="EMBL" id="KAD0566086.1"/>
    </source>
</evidence>
<dbReference type="GO" id="GO:0003676">
    <property type="term" value="F:nucleic acid binding"/>
    <property type="evidence" value="ECO:0007669"/>
    <property type="project" value="InterPro"/>
</dbReference>
<comment type="caution">
    <text evidence="4">The sequence shown here is derived from an EMBL/GenBank/DDBJ whole genome shotgun (WGS) entry which is preliminary data.</text>
</comment>
<feature type="domain" description="CCHC-type" evidence="3">
    <location>
        <begin position="268"/>
        <end position="283"/>
    </location>
</feature>
<dbReference type="EMBL" id="SZYD01001570">
    <property type="protein sequence ID" value="KAD0566086.1"/>
    <property type="molecule type" value="Genomic_DNA"/>
</dbReference>
<keyword evidence="5" id="KW-1185">Reference proteome</keyword>
<protein>
    <recommendedName>
        <fullName evidence="3">CCHC-type domain-containing protein</fullName>
    </recommendedName>
</protein>
<evidence type="ECO:0000313" key="5">
    <source>
        <dbReference type="Proteomes" id="UP000326396"/>
    </source>
</evidence>